<comment type="caution">
    <text evidence="7">Lacks conserved residue(s) required for the propagation of feature annotation.</text>
</comment>
<protein>
    <submittedName>
        <fullName evidence="12">Uncharacterized protein</fullName>
    </submittedName>
</protein>
<comment type="caution">
    <text evidence="12">The sequence shown here is derived from an EMBL/GenBank/DDBJ whole genome shotgun (WGS) entry which is preliminary data.</text>
</comment>
<feature type="compositionally biased region" description="Acidic residues" evidence="8">
    <location>
        <begin position="3127"/>
        <end position="3145"/>
    </location>
</feature>
<feature type="compositionally biased region" description="Basic residues" evidence="8">
    <location>
        <begin position="3294"/>
        <end position="3308"/>
    </location>
</feature>
<feature type="compositionally biased region" description="Polar residues" evidence="8">
    <location>
        <begin position="503"/>
        <end position="519"/>
    </location>
</feature>
<feature type="compositionally biased region" description="Basic residues" evidence="8">
    <location>
        <begin position="3027"/>
        <end position="3036"/>
    </location>
</feature>
<dbReference type="EMBL" id="JAFNEN010000310">
    <property type="protein sequence ID" value="KAG8186171.1"/>
    <property type="molecule type" value="Genomic_DNA"/>
</dbReference>
<organism evidence="12 13">
    <name type="scientific">Oedothorax gibbosus</name>
    <dbReference type="NCBI Taxonomy" id="931172"/>
    <lineage>
        <taxon>Eukaryota</taxon>
        <taxon>Metazoa</taxon>
        <taxon>Ecdysozoa</taxon>
        <taxon>Arthropoda</taxon>
        <taxon>Chelicerata</taxon>
        <taxon>Arachnida</taxon>
        <taxon>Araneae</taxon>
        <taxon>Araneomorphae</taxon>
        <taxon>Entelegynae</taxon>
        <taxon>Araneoidea</taxon>
        <taxon>Linyphiidae</taxon>
        <taxon>Erigoninae</taxon>
        <taxon>Oedothorax</taxon>
    </lineage>
</organism>
<dbReference type="Gene3D" id="2.10.25.10">
    <property type="entry name" value="Laminin"/>
    <property type="match status" value="1"/>
</dbReference>
<evidence type="ECO:0000256" key="4">
    <source>
        <dbReference type="ARBA" id="ARBA00022737"/>
    </source>
</evidence>
<dbReference type="InterPro" id="IPR000742">
    <property type="entry name" value="EGF"/>
</dbReference>
<evidence type="ECO:0000256" key="3">
    <source>
        <dbReference type="ARBA" id="ARBA00022729"/>
    </source>
</evidence>
<evidence type="ECO:0000313" key="12">
    <source>
        <dbReference type="EMBL" id="KAG8186171.1"/>
    </source>
</evidence>
<keyword evidence="4" id="KW-0677">Repeat</keyword>
<dbReference type="Pfam" id="PF15950">
    <property type="entry name" value="DUF4758"/>
    <property type="match status" value="10"/>
</dbReference>
<feature type="region of interest" description="Disordered" evidence="8">
    <location>
        <begin position="2102"/>
        <end position="2124"/>
    </location>
</feature>
<dbReference type="InterPro" id="IPR049883">
    <property type="entry name" value="NOTCH1_EGF-like"/>
</dbReference>
<feature type="region of interest" description="Disordered" evidence="8">
    <location>
        <begin position="250"/>
        <end position="276"/>
    </location>
</feature>
<dbReference type="SMART" id="SM00192">
    <property type="entry name" value="LDLa"/>
    <property type="match status" value="2"/>
</dbReference>
<feature type="compositionally biased region" description="Low complexity" evidence="8">
    <location>
        <begin position="3799"/>
        <end position="3810"/>
    </location>
</feature>
<dbReference type="PROSITE" id="PS50026">
    <property type="entry name" value="EGF_3"/>
    <property type="match status" value="2"/>
</dbReference>
<keyword evidence="1 7" id="KW-0245">EGF-like domain</keyword>
<dbReference type="InterPro" id="IPR002172">
    <property type="entry name" value="LDrepeatLR_classA_rpt"/>
</dbReference>
<feature type="compositionally biased region" description="Basic residues" evidence="8">
    <location>
        <begin position="3344"/>
        <end position="3361"/>
    </location>
</feature>
<feature type="compositionally biased region" description="Acidic residues" evidence="8">
    <location>
        <begin position="3213"/>
        <end position="3232"/>
    </location>
</feature>
<evidence type="ECO:0000313" key="13">
    <source>
        <dbReference type="Proteomes" id="UP000827092"/>
    </source>
</evidence>
<feature type="compositionally biased region" description="Polar residues" evidence="8">
    <location>
        <begin position="3149"/>
        <end position="3159"/>
    </location>
</feature>
<dbReference type="InterPro" id="IPR001881">
    <property type="entry name" value="EGF-like_Ca-bd_dom"/>
</dbReference>
<evidence type="ECO:0000256" key="6">
    <source>
        <dbReference type="ARBA" id="ARBA00023157"/>
    </source>
</evidence>
<dbReference type="PROSITE" id="PS00022">
    <property type="entry name" value="EGF_1"/>
    <property type="match status" value="1"/>
</dbReference>
<feature type="region of interest" description="Disordered" evidence="8">
    <location>
        <begin position="501"/>
        <end position="521"/>
    </location>
</feature>
<feature type="compositionally biased region" description="Polar residues" evidence="8">
    <location>
        <begin position="3010"/>
        <end position="3026"/>
    </location>
</feature>
<dbReference type="PROSITE" id="PS00010">
    <property type="entry name" value="ASX_HYDROXYL"/>
    <property type="match status" value="1"/>
</dbReference>
<sequence length="6456" mass="711310">MNQRIVKRVLVLNEFRFTVVCGLFIGLLCLQTGCVSSRSPCDPRTHFPCRSTPSLCVLLSQVRDGRVDCPDASDEECPNGMHRCTCGIPKCIDQNKVADGVNDCQDGSDEGEDGSNYLCAESLSDDDPFSIEMKKRRRRHSGHRNDPVVYPSGIISAFVGTEVNGDETTYHTTQLYRTYIDGTYTELLQSTSMVSPTPTLESTARMESTANANTFGSLNSGKVFLTAVNEPMSSSEPTMELSETFDMPTTSNGNYHTESTQKQPFYRSSNSSKKQYLDIPTTQPTVVTRYIQSTAYPETRQPVLAMVNGNTIGVVGNIVKPPEEYSLRGHQGHNRQGRMYNGNQSARRVGQGGATIITDQFIFPGHRMESSKTKDATDAYNRDITNAYYDIEGLNFHDQLKRLVKPTIVKDNRLTRTVGLYGPIYDVVDDKNVVTSSKTPSEEILSSTTLEQNGNNDVTTTLYGFAEFSTRISGTQYIFLPSSTRPRTFVPRVTRTSFINGAAASSKSTNNENKPNSQPEAFFRKPLFGTDTREFISQKSMFTSTVIEPVEIKTTMFTSTVMTKQPTPEESTRARKVDKIEETVVAETLPLNLATVYMDKNEKSKTVNGGNIFLNFGPLKKHSMATNEPRKLDVSEIIDNVEVSTKDVQPSQVHPTGLVSSITGTEIQDGTTTHWTTLILGTYIDNTYAHVIESTSSIFFTVSKTAIPEETMSSETESFPETSNVERALPTNLETSSDNTVNLVSSIADLSTSAVTSSISSREAVFSTPSLEILTSGFILPDNKDDSIKYSTFESSKVNAGNSPSVSTPTVVYADENAGEKSEASEKEMLHILTEGFILPKEVEPELTLSSTSDVSDVGKENENEAKQSSDRESLLRNLNLHITGSEISETDAKVETDSETMSASTNEMSDLSTSTKDDNPKVSSYVVLLTGDFILPSIVAEADNQKASSNSEDSLREDITSSTPQSLSILTDGFILPGEIQPSETLMDSSNVLPSSALLTADHYSAVNENDIGTDGRSAGEAIKDIILDSDISPSEVSSNVLIEENKLENVRSGKALNIDSPENPKVEEIASSLYFPVTYYTTSTYYTTFLSDDSTVVSSRKETVSNVYTDSEHLKSAKLNPTGALTMTQVIQPSTTVDPNEHLTTYTYFTTSYKDGSKIVSSRKETKSDIFAETSTLPTETHPTTYYTTLTYFTTLFENGKAKIVSNEAVLSNVVTPTDYKDPNVHIKETMHPEGHSAASTHFTTFTYFTTFHKDGTTSVSTTYKTVTNVLGENDSIDSSPTSTTYKTDSLDNESELRTYLTTYTYYTTYLKDGKPIVSSREEIVSNVRNAETKPIEYSYTDNELSTKPLKTTFYTTYTFYTTLLKEGTTTVSTRKETVSNVRDSEDTSFEEPSILMTSIPQISVTPTVKTHFTTYTYFTTFLRDGSSVVSSREDTVTNIITEKPTISFTPTRSFSTYYTTLTSYYTLFNGGKKSVSTVFDTLTDIVALENEFKNTILSTPSFTTDFSTNNYLTTKMNSDVPVISKREDAISKIVTLDDNVKPVTLVHDVTPLSRSTSEEVQPTAVRTQTYYTTYTFFTTYLSRGQPSISTRLETLTNYVTETVSLTKPNSVTHTIPTPAAPIQSYSTYLEGSINSSPELHESLSTTDLRPTTHYTTYTYFTTLLSEGSSVVQSRTHVVSTVLNPHTTKEKTDIVPSSSTILMNTEEPRLTVPSVNTAYTTFTYYTTLFSNGSPITQTMYSTLTNEITIKMSPTIVEKPIKTTTDLEAAEGELYEKRVQPTPVVTYYTTHTYVATTVDAEGQTKFITREVVSSATVKPDNGEISKPVHESSVTKCSICPTQYPYTFYTTYTYYTTRYHGNQPIINTRYQTITNVIKAPIETTSSENLPTTILPSTDLPHRITQTMSSSVLQSTTVSLYEPASPRNNNHEASVSHEIKNTAEISTVETFSVPEVKDTSTEFPTTTTQKDTTKLNIIPLHENSENSESSVTDTVTTETNKITTLDNPTSTITNENPILVTTNDVTTEMTSIETTTVSDSPKRGVFLRRNRPVYKPRPSFRSSSPSTTTTTEKPSGRTTTTRSALNFNRRNTTRLLYRRPSLAPRTNPLQRRRPLRPTLTPTTLVPDDENVKRRRRSNIEPEGDFYFKPIGRKLFATTSDENLVIARNNDLSSSEEKSNEALNHQLGLIQSMESQSVNDGVTTIYGTEIHGSIINGEYAQVTSTKVKILSDTSNEIAKTPVLEIPSLTSTDNIKSTTETNKVGLVSSKINTAVRNGLTTVYTTNTYGTYIGDVYAHLAQTTSSVIQPTSVTQTPYPTGLISSIVRLEENYGTTTQWTTQIFGTFVNNYYAHIASTQSNIFVGDQSSQPLPSPTAFQNQLYSENLNSPKLATPTARSVDLEKPYKTGLLSSILSEEEHDGTTTHHITNIYGTYIGEHYAKHAKTTSSVITPTKATTSTRSVGLLSTIVNTVVSKNTATLYKTEIYGTYFGQHYAQIARTSTDYKVLPTESPQFPSTSHKQKTGLLSTSVVRSEINSGTTTMHINEIYGTYIGNAYAHIAKSTSKVVQPASIESKERGVFPTVSLQKTGLISASVKTEVNDGTTTLHTNEIHGTYVGNYYAHVARRTSRVLAIMPSETSEPQLPTSTNINSEGLISSDIRTEINQGTTTLHTREVYGTFINGYYAHVARSTSNVITPTQMSTTPSTGLVSVITSSETNYGLVTLHTTEIYGTQINGFYAHIARSTSNVLTSTSEPVKPSKIVGIISATTSTEIKNGQTTLHMSSLIGTEINGVYMQSVKLASTVFGTPLFHSEPMINTFKDTNSRTIIPAITAKDDLDTARVNELENENQYISLTKDTDLDLKTPVNLDSHLTSPSLILLNTFSTIKEDFSITSTFPIMDNKNSFTEEHTDFAITENSILRNNDASSSTLASLKETTTKETTTENKPENPPRLVSYDDNRTFEDRESVTVKPTTRETGIPRKSKTPIISSSRNSDLDEYDEYGLDEDYGDLPSTKQSRKVTPSLTSTRFKNTRQPKRKSQAINDKDYDDYDDYDYNENETDSFRGSKKSESSTSTETPSSSIKIRPFTGRGRTSFTTTSRSSTKPSFTIQFRRPSRTRNSRAYGSRSDGENDFDDEIDEEDEEGDIEASEAVVTTATPQALNLNRRKPFGSSRYQPPGRNTPSTTTSRPVSLGRNRRPFGRSSTASPSPTPSVKDSDEDYEENTTEDDDFDDYEDINEKKEANRNRNFRSTRRPPSRQSRFGERRSASNKRGSIRHREEEEIENDDFDATTPNYRNTRNRGNQRKASRSRYNRNNSQSLKASFNSVNRDDEDDEDSQSFQPINRIRNNNRNRRPSYNPRTRRPSKTASETQTIRKPYLTVTSVITTVKTLPIYHGFRTSYATLTTTVLDTSIINPTQYSEVVGDDGMTKTLFYSKTGYPDGLENHHTTITEVVVTTTSLASVKLVPIKIGFSTRTDTITDIQVLTTLSTVYSTITPDVPLPTAFPQQFQPNFYPQLGPQNQDFGLVASANSFITTHLVTSTTVVPIILRGRTILSTLTTTSIAESTVVQNVPQYLPQSAPNFIPQPYFAFQPLTTLLTLYVTGEHGELKPVVTTVTVPLYQQPVYHTKVARSLQQNTPVEHSLKTADIMDFQLLPSVNQGNGKEIDIDTHYDQLLSSGLEEINDLSEMKNINMQTEPLDGIKIASTPDGGNFNDITTISKGPLTEIYEQKVTVNNVEHSSDAYGLESRYSFRKLQQFIEEDESVFRPQRDFTRLRRPPAGVILATGTNPNLLNQPTREFSPRPRQIQPNRRPITTVNEDLPPAGNVRNGFRGSFSRPPQRQPESDIRPLNGRFVPPPSTLDNELVISRQPPLREAPIQPSPIAENYDRNQDLPNSLRNANRNSFNGFQGSPTDAVNNNGFRPLNNPRGLRRGPAINDLNSQPGVNNRPNILRLTRPVNPEVNTGGVRRVTRVRTPEIETTSSLFETERPTTTNFDSTTPNNPNILEVSTETTEFTNVNENLPTDENSSVKEEENGASRRTVFRRIRPSFVPGDGSGPRRTGLVRRTRINENPVSSVIPVEESTAVTPTTEEYTIIEEEEVTSTTSEPEEENGSVKPPVKKIVRLRKPENSENLQPGTRRRVVISRRPTVSEVPVSGSLQGRGPVLNSEIVLTENNNHFSSSENDLDSFNGVLNVPNDKNSKVPVDPELIQTKTYPITYFTTLTYFTTFVHGGDTNYVSREATFSNVLDQTLNPALITAIKSNKGKITATNANSILHLASRTLGDTTTIVNLASKQNLYNSALFSALQNEEFESKITKTVDIAPIVATAIDDTNAIKKTPINDIASLPKTYLTLFTYSYTFFDGINRRQSTRAETMTNVASDLNDFLTESIGSYINGDGLLNVGPETRTVHLGSREVKGTTTEVNLGLKTLIRVDGVRNVIIEKTEQPFQYVTPSRSSNTETHTVREPPTSAIHLESSYSLVNEVLNSNEQPTTTETSPLFTVSGSDISDGPKSFVKVTSVIHKSSGPLRSGVFEPRPGVRVRVKPVVSRRLVPSELASSFDLSFDLNELSTEIPTGQEGSATYTPPGINMGVTATPVLEGTYPFFTNMAHSSEGLGNEIVTEEFETDLEESTLADGVVPTRKKLKVTVRRQSESVSRTHTRFVLPSRFEITSKPRFYVVTRTGALGVVSNTQRPFTVKVSRKLKPTTTEVVGQASTTVIYDTYTTLTSVPVIFGLETSYRNVILTTSSPITVSFVPTPTYEAESAVMPSTVVLTYFTTTTFTIPFVVGDQTMLTTLEETNSRIVTQTLGEYESLSYSTITRTWDPTPITSVEFGFDGPITHTLSPGITELPRETPALEPSTTLYDTKTFFTTYTFFSTFFAGTDAVVSSSEQVITNVVTVPVTTDVLKPSAVDPDPFGPLTVFDTSENVITRTNYNTITFYATLFSDTSSFVTPIEEVETQLQTITETFTITRTSVPTPSASLPPISEIPVRAVDKEDKSVVLTRTLYTTLTNFVTLFQGTNTIITNLEETVSNIVTLTVPEHAASSFSIVPTSPSYNEISPTVPVYTTREVLSTQTHYLTLFNNDQSILSSIEEVVTKYVTEEVKSISPSVSTDSYFTSSPEVSFSLQSPSVRFETESDRSTSTSEVQTYHPELVPSIRTIFSTITFYTTYFSDTSSIVATQEEVLTSFVTLFVPPSLISSTSSASTPKDVIQPTSTTDPSVFVFTTTDYSTLTLYTTLFSGDEIVVISSEHVVPEVITATITPSSITPSETSTINESVLTFLTTFTYYTTYFSGTDPVIASSESVVTQFVTIEATESISSSTETVIESTPVVETVIGTSTSIGEDISSSFKEDFKDLEIIGVSSIVATGTAIEASSKIETNVEIASNVHSEIGFNTVLSDTKTQDDVKEITSNQFDVVSSFTLPAQEDSSSATPTLMTSSIDSINIPKDISSPVTSTSIVEKETEIIGVDGKITSLSPSDTLILVTGTDGFVTKLAEVDMAVLSPVYISSVEESVASASSDIKPATVIELSDLIGGNTALGGDIGLTIQDIVSRITGKKNKTETDVTTELTTTEVSTEETVTGATNMTEETTGTSLFDSTYLTSTEKDTKKEDEMESKEIDYPVFVFPSTTPSTEGDDEPKALEPIYVAPKENETFLSTEVKDKSSTVSSKQSHSISTSVITGARTVFILPTKQSTTHDQNKDRYSIVGDTHKNDGIPKLESSKETIIDSSMTLPGKSSTDKTPSLKATVGTSIISGIRTIFFGSSTDKTADSEEKSTVFSFKERILGRANSAIERPKTFTTLTKDGQTVASRSTSGATTIFFPGQAPKNTSPATSTLYITSVESITRTLALTTTRTYYTRDTTLTVPSMYTTTIPPRTFVSTIIGSRTILGILPDETETTQIHKTLQPSERTTTVTTTTLIFNSIPSTVIRTLVLPTGVPTITVRSEASATVTTPEVEVFSAGTEKPSKGPEVGDSKSARIETSEDYDEDVVEIVPKSRDETYLRAAGPRLHDFRPNVRVEEAVHRPPIVVTERTRPESDPFLNGRNGVCDPKCQPYKKEVCKESDGIWTCQCRSGHARRDDHDICKEIQTFSVLLKVVKMGNESVIFNNPLSNTKSKEYKEFARNAREGIADAYSITNVKDHIYDAEVNNIMPGDAMMRPDFKTTLPSIVDNNGGQGVIVNFTVQVSKSVSSNLLEQELSRSLQSNGMMIGDSALLTAPLSQNVQDYDECLDLRSNDCALNAKCVNLEGTFTCECNEGFEDMDRSLPGRTCLAITENCNYCHGRGDCLQDEDKTFCRCQPMFVGRRCEINGLVLAVALPAAVAIVILLMCVVLCCCRKCKKKSRPNNGGDPSNMYRGIALKGPVEGTLDRKAMIDTSSESSGEHVRKGMPFDGYQESGDVTPYKSSKRSDISLNRSLASGFTSPPAMIPRAKQPHVAPNGKPKNYTVYDGQVYVW</sequence>
<dbReference type="InterPro" id="IPR018097">
    <property type="entry name" value="EGF_Ca-bd_CS"/>
</dbReference>
<keyword evidence="13" id="KW-1185">Reference proteome</keyword>
<feature type="compositionally biased region" description="Polar residues" evidence="8">
    <location>
        <begin position="3314"/>
        <end position="3323"/>
    </location>
</feature>
<feature type="compositionally biased region" description="Acidic residues" evidence="8">
    <location>
        <begin position="2993"/>
        <end position="3006"/>
    </location>
</feature>
<keyword evidence="6 7" id="KW-1015">Disulfide bond</keyword>
<feature type="compositionally biased region" description="Low complexity" evidence="8">
    <location>
        <begin position="2055"/>
        <end position="2082"/>
    </location>
</feature>
<evidence type="ECO:0000256" key="9">
    <source>
        <dbReference type="SAM" id="Phobius"/>
    </source>
</evidence>
<feature type="region of interest" description="Disordered" evidence="8">
    <location>
        <begin position="891"/>
        <end position="918"/>
    </location>
</feature>
<dbReference type="PANTHER" id="PTHR39072:SF2">
    <property type="match status" value="1"/>
</dbReference>
<evidence type="ECO:0000259" key="10">
    <source>
        <dbReference type="PROSITE" id="PS50024"/>
    </source>
</evidence>
<dbReference type="PROSITE" id="PS01187">
    <property type="entry name" value="EGF_CA"/>
    <property type="match status" value="1"/>
</dbReference>
<feature type="domain" description="SEA" evidence="10">
    <location>
        <begin position="6088"/>
        <end position="6230"/>
    </location>
</feature>
<dbReference type="SMART" id="SM00179">
    <property type="entry name" value="EGF_CA"/>
    <property type="match status" value="1"/>
</dbReference>
<dbReference type="InterPro" id="IPR036055">
    <property type="entry name" value="LDL_receptor-like_sf"/>
</dbReference>
<keyword evidence="2 9" id="KW-0812">Transmembrane</keyword>
<evidence type="ECO:0000259" key="11">
    <source>
        <dbReference type="PROSITE" id="PS50026"/>
    </source>
</evidence>
<feature type="compositionally biased region" description="Low complexity" evidence="8">
    <location>
        <begin position="3068"/>
        <end position="3105"/>
    </location>
</feature>
<dbReference type="Gene3D" id="4.10.400.10">
    <property type="entry name" value="Low-density Lipoprotein Receptor"/>
    <property type="match status" value="2"/>
</dbReference>
<feature type="region of interest" description="Disordered" evidence="8">
    <location>
        <begin position="4015"/>
        <end position="4036"/>
    </location>
</feature>
<dbReference type="PROSITE" id="PS50024">
    <property type="entry name" value="SEA"/>
    <property type="match status" value="1"/>
</dbReference>
<feature type="compositionally biased region" description="Polar residues" evidence="8">
    <location>
        <begin position="900"/>
        <end position="915"/>
    </location>
</feature>
<feature type="compositionally biased region" description="Acidic residues" evidence="8">
    <location>
        <begin position="3043"/>
        <end position="3057"/>
    </location>
</feature>
<feature type="transmembrane region" description="Helical" evidence="9">
    <location>
        <begin position="6313"/>
        <end position="6337"/>
    </location>
</feature>
<evidence type="ECO:0000256" key="5">
    <source>
        <dbReference type="ARBA" id="ARBA00022989"/>
    </source>
</evidence>
<gene>
    <name evidence="12" type="ORF">JTE90_011995</name>
</gene>
<dbReference type="GO" id="GO:0005509">
    <property type="term" value="F:calcium ion binding"/>
    <property type="evidence" value="ECO:0007669"/>
    <property type="project" value="InterPro"/>
</dbReference>
<evidence type="ECO:0000256" key="1">
    <source>
        <dbReference type="ARBA" id="ARBA00022536"/>
    </source>
</evidence>
<proteinExistence type="predicted"/>
<dbReference type="FunFam" id="2.10.25.10:FF:000038">
    <property type="entry name" value="Fibrillin 2"/>
    <property type="match status" value="1"/>
</dbReference>
<dbReference type="CDD" id="cd00112">
    <property type="entry name" value="LDLa"/>
    <property type="match status" value="2"/>
</dbReference>
<feature type="region of interest" description="Disordered" evidence="8">
    <location>
        <begin position="3778"/>
        <end position="3890"/>
    </location>
</feature>
<feature type="region of interest" description="Disordered" evidence="8">
    <location>
        <begin position="5962"/>
        <end position="5984"/>
    </location>
</feature>
<evidence type="ECO:0000256" key="2">
    <source>
        <dbReference type="ARBA" id="ARBA00022692"/>
    </source>
</evidence>
<feature type="compositionally biased region" description="Basic and acidic residues" evidence="8">
    <location>
        <begin position="4024"/>
        <end position="4033"/>
    </location>
</feature>
<dbReference type="PANTHER" id="PTHR39072">
    <property type="entry name" value="RE48511P"/>
    <property type="match status" value="1"/>
</dbReference>
<dbReference type="SMART" id="SM00181">
    <property type="entry name" value="EGF"/>
    <property type="match status" value="3"/>
</dbReference>
<feature type="compositionally biased region" description="Polar residues" evidence="8">
    <location>
        <begin position="3169"/>
        <end position="3186"/>
    </location>
</feature>
<keyword evidence="9" id="KW-0472">Membrane</keyword>
<feature type="domain" description="EGF-like" evidence="11">
    <location>
        <begin position="6227"/>
        <end position="6267"/>
    </location>
</feature>
<feature type="compositionally biased region" description="Basic and acidic residues" evidence="8">
    <location>
        <begin position="3058"/>
        <end position="3067"/>
    </location>
</feature>
<keyword evidence="3" id="KW-0732">Signal</keyword>
<feature type="compositionally biased region" description="Basic and acidic residues" evidence="8">
    <location>
        <begin position="5966"/>
        <end position="5983"/>
    </location>
</feature>
<feature type="region of interest" description="Disordered" evidence="8">
    <location>
        <begin position="944"/>
        <end position="964"/>
    </location>
</feature>
<dbReference type="InterPro" id="IPR000152">
    <property type="entry name" value="EGF-type_Asp/Asn_hydroxyl_site"/>
</dbReference>
<dbReference type="SMART" id="SM00200">
    <property type="entry name" value="SEA"/>
    <property type="match status" value="1"/>
</dbReference>
<feature type="compositionally biased region" description="Basic and acidic residues" evidence="8">
    <location>
        <begin position="857"/>
        <end position="874"/>
    </location>
</feature>
<keyword evidence="5 9" id="KW-1133">Transmembrane helix</keyword>
<feature type="compositionally biased region" description="Basic residues" evidence="8">
    <location>
        <begin position="2044"/>
        <end position="2053"/>
    </location>
</feature>
<feature type="region of interest" description="Disordered" evidence="8">
    <location>
        <begin position="844"/>
        <end position="874"/>
    </location>
</feature>
<evidence type="ECO:0000256" key="8">
    <source>
        <dbReference type="SAM" id="MobiDB-lite"/>
    </source>
</evidence>
<feature type="region of interest" description="Disordered" evidence="8">
    <location>
        <begin position="2032"/>
        <end position="2082"/>
    </location>
</feature>
<feature type="compositionally biased region" description="Basic and acidic residues" evidence="8">
    <location>
        <begin position="2933"/>
        <end position="2965"/>
    </location>
</feature>
<reference evidence="12 13" key="1">
    <citation type="journal article" date="2022" name="Nat. Ecol. Evol.">
        <title>A masculinizing supergene underlies an exaggerated male reproductive morph in a spider.</title>
        <authorList>
            <person name="Hendrickx F."/>
            <person name="De Corte Z."/>
            <person name="Sonet G."/>
            <person name="Van Belleghem S.M."/>
            <person name="Kostlbacher S."/>
            <person name="Vangestel C."/>
        </authorList>
    </citation>
    <scope>NUCLEOTIDE SEQUENCE [LARGE SCALE GENOMIC DNA]</scope>
    <source>
        <strain evidence="12">W744_W776</strain>
    </source>
</reference>
<dbReference type="InterPro" id="IPR000082">
    <property type="entry name" value="SEA_dom"/>
</dbReference>
<evidence type="ECO:0000256" key="7">
    <source>
        <dbReference type="PROSITE-ProRule" id="PRU00076"/>
    </source>
</evidence>
<feature type="compositionally biased region" description="Basic residues" evidence="8">
    <location>
        <begin position="3243"/>
        <end position="3252"/>
    </location>
</feature>
<feature type="region of interest" description="Disordered" evidence="8">
    <location>
        <begin position="3979"/>
        <end position="3999"/>
    </location>
</feature>
<dbReference type="PROSITE" id="PS50068">
    <property type="entry name" value="LDLRA_2"/>
    <property type="match status" value="2"/>
</dbReference>
<feature type="disulfide bond" evidence="7">
    <location>
        <begin position="6299"/>
        <end position="6308"/>
    </location>
</feature>
<dbReference type="Pfam" id="PF07645">
    <property type="entry name" value="EGF_CA"/>
    <property type="match status" value="1"/>
</dbReference>
<feature type="domain" description="EGF-like" evidence="11">
    <location>
        <begin position="6275"/>
        <end position="6309"/>
    </location>
</feature>
<dbReference type="InterPro" id="IPR031866">
    <property type="entry name" value="DUF4758"/>
</dbReference>
<accession>A0AAV6UPI0</accession>
<feature type="region of interest" description="Disordered" evidence="8">
    <location>
        <begin position="2930"/>
        <end position="3370"/>
    </location>
</feature>
<dbReference type="Proteomes" id="UP000827092">
    <property type="component" value="Unassembled WGS sequence"/>
</dbReference>
<name>A0AAV6UPI0_9ARAC</name>
<dbReference type="CDD" id="cd00054">
    <property type="entry name" value="EGF_CA"/>
    <property type="match status" value="1"/>
</dbReference>
<feature type="compositionally biased region" description="Polar residues" evidence="8">
    <location>
        <begin position="3782"/>
        <end position="3794"/>
    </location>
</feature>